<evidence type="ECO:0000313" key="4">
    <source>
        <dbReference type="EMBL" id="AXY76360.1"/>
    </source>
</evidence>
<dbReference type="InterPro" id="IPR012334">
    <property type="entry name" value="Pectin_lyas_fold"/>
</dbReference>
<dbReference type="InterPro" id="IPR026444">
    <property type="entry name" value="Secre_tail"/>
</dbReference>
<organism evidence="4 5">
    <name type="scientific">Paraflavitalea soli</name>
    <dbReference type="NCBI Taxonomy" id="2315862"/>
    <lineage>
        <taxon>Bacteria</taxon>
        <taxon>Pseudomonadati</taxon>
        <taxon>Bacteroidota</taxon>
        <taxon>Chitinophagia</taxon>
        <taxon>Chitinophagales</taxon>
        <taxon>Chitinophagaceae</taxon>
        <taxon>Paraflavitalea</taxon>
    </lineage>
</organism>
<dbReference type="KEGG" id="pseg:D3H65_21220"/>
<evidence type="ECO:0000259" key="2">
    <source>
        <dbReference type="Pfam" id="PF18676"/>
    </source>
</evidence>
<dbReference type="EMBL" id="CP032157">
    <property type="protein sequence ID" value="AXY76360.1"/>
    <property type="molecule type" value="Genomic_DNA"/>
</dbReference>
<dbReference type="SUPFAM" id="SSF51126">
    <property type="entry name" value="Pectin lyase-like"/>
    <property type="match status" value="1"/>
</dbReference>
<feature type="domain" description="Secretion system C-terminal sorting" evidence="3">
    <location>
        <begin position="1134"/>
        <end position="1196"/>
    </location>
</feature>
<name>A0A3B7MTH5_9BACT</name>
<evidence type="ECO:0000313" key="5">
    <source>
        <dbReference type="Proteomes" id="UP000263900"/>
    </source>
</evidence>
<gene>
    <name evidence="4" type="ORF">D3H65_21220</name>
</gene>
<sequence length="1211" mass="127203">MIKPVPAFLLEQFSKIKVKTFVTAVSMMAICAANAHPAPTFHKKHTVTTRATAGPVVVSGARAYKVPNDIEVSDIAPAYGTLSRLWTDQNQITVTIKNNGTQDATDISVELTVTGANAENLTQVVNFLAAGTSTTLNFTASVTATGAQTIEVKVPDDDDNSNNVKQHAQDITCNTYGYTASEPIYDGFGFGSGTGIVSARYQAPGIPIQVKGVTVHLSNDPSNVGKSITGVLLDDVGNIIADSEPFYATAGDLNTTVQLVFYSPATLSPNAEFYAGVRQDEGDQAPVGTALPAVTPANRYFTFPAGGGAATHYTTLGSLKIGVMADVDATLTSSAPGQIIAGSPVTFTASVDFPDYTFKVNGITVQSSFNNVYTYFPTNNDEVYVEINSNGCTSAPIGNFAMDVKEIYPGNGIIYVNKNNPTPGDGSSWAKSLTEVADALRWAKVKEAAWTVNGPLQIWVAGGTYKPLYNTADDSFGNVDNIYNSFLLVKDVKVYGGFAGTETSLAERDLSLTVHKSILSGDFNNDDVITGSGIDLSISGTLENANHIVIASGPMGDAVLDGFTISGGGGDAEVLSNIMVNGNEITRLGGGGIHNYLASPTYSNLIIKANRSSFQGGGVYNDQSSPVYTNVLLIDNLSEFQGGGMHNANMSAPILTNVTISNNNASVEGGGLVNSSSTPVIRNSIVYGNSTGIVNENSFPSVMYSLVEGMPEDVDNSNLDGSLDPQFNNAATGNYTLKTGSPAINAGSFLYFLAGQSPDLSGITTDLGGRPRISGSTPDLGAFESSNQDQSITAEDINSTYGDADLTLAAVASSGLPVSYSLPANDIVELYQDTQDNDKWKIKIKKAGAVTLTISQGGDATYDPAENVEILLLVNRKELIVTADNKTRGYGENNPAFTISYAGFVGTDNAQSIVPPTIVTTATPASVPGDYPIILKDGDATNYDFKFVHGTLTIEGATITVLQQPAGQTVCAGSPATFTADASTTISVPVTYQWQQSADSSSWNNIAGATKAQLTTTAVSDQYYRCVFTAPGRTLNTFAAKLSVKPLEKPVINLPNSVCLSEAKFALSASLPGGVFSGVGVTGSTWYIDTLKPGLQTIQYAYTNNIGCSITVSKTTSLSLCGEKGLVTATKANPNPTTGLITVKVLLTDNVKQSIIVSNSFGQHVFEKQAQFRKGWNQVQLDLAGYSAGIYFITIAGYGGAPATVIRVMKN</sequence>
<dbReference type="InterPro" id="IPR059226">
    <property type="entry name" value="Choice_anch_Q_dom"/>
</dbReference>
<protein>
    <submittedName>
        <fullName evidence="4">T9SS C-terminal target domain-containing protein</fullName>
    </submittedName>
</protein>
<dbReference type="Gene3D" id="2.160.20.10">
    <property type="entry name" value="Single-stranded right-handed beta-helix, Pectin lyase-like"/>
    <property type="match status" value="1"/>
</dbReference>
<dbReference type="Gene3D" id="3.30.160.710">
    <property type="match status" value="1"/>
</dbReference>
<dbReference type="InterPro" id="IPR011635">
    <property type="entry name" value="CARDB"/>
</dbReference>
<feature type="domain" description="CARDB" evidence="1">
    <location>
        <begin position="88"/>
        <end position="157"/>
    </location>
</feature>
<dbReference type="NCBIfam" id="NF041518">
    <property type="entry name" value="choice_anch_Q"/>
    <property type="match status" value="1"/>
</dbReference>
<dbReference type="InterPro" id="IPR041286">
    <property type="entry name" value="MBG_2"/>
</dbReference>
<dbReference type="NCBIfam" id="TIGR04183">
    <property type="entry name" value="Por_Secre_tail"/>
    <property type="match status" value="1"/>
</dbReference>
<dbReference type="Pfam" id="PF18962">
    <property type="entry name" value="Por_Secre_tail"/>
    <property type="match status" value="1"/>
</dbReference>
<dbReference type="OrthoDB" id="8901262at2"/>
<proteinExistence type="predicted"/>
<dbReference type="InterPro" id="IPR013783">
    <property type="entry name" value="Ig-like_fold"/>
</dbReference>
<dbReference type="InterPro" id="IPR011050">
    <property type="entry name" value="Pectin_lyase_fold/virulence"/>
</dbReference>
<dbReference type="Pfam" id="PF07705">
    <property type="entry name" value="CARDB"/>
    <property type="match status" value="1"/>
</dbReference>
<dbReference type="AlphaFoldDB" id="A0A3B7MTH5"/>
<evidence type="ECO:0000259" key="1">
    <source>
        <dbReference type="Pfam" id="PF07705"/>
    </source>
</evidence>
<dbReference type="RefSeq" id="WP_119052237.1">
    <property type="nucleotide sequence ID" value="NZ_CP032157.1"/>
</dbReference>
<dbReference type="Gene3D" id="2.60.40.10">
    <property type="entry name" value="Immunoglobulins"/>
    <property type="match status" value="2"/>
</dbReference>
<accession>A0A3B7MTH5</accession>
<keyword evidence="5" id="KW-1185">Reference proteome</keyword>
<feature type="domain" description="MBG" evidence="2">
    <location>
        <begin position="879"/>
        <end position="953"/>
    </location>
</feature>
<dbReference type="Proteomes" id="UP000263900">
    <property type="component" value="Chromosome"/>
</dbReference>
<evidence type="ECO:0000259" key="3">
    <source>
        <dbReference type="Pfam" id="PF18962"/>
    </source>
</evidence>
<reference evidence="4 5" key="1">
    <citation type="submission" date="2018-09" db="EMBL/GenBank/DDBJ databases">
        <title>Genome sequencing of strain 6GH32-13.</title>
        <authorList>
            <person name="Weon H.-Y."/>
            <person name="Heo J."/>
            <person name="Kwon S.-W."/>
        </authorList>
    </citation>
    <scope>NUCLEOTIDE SEQUENCE [LARGE SCALE GENOMIC DNA]</scope>
    <source>
        <strain evidence="4 5">5GH32-13</strain>
    </source>
</reference>
<dbReference type="Pfam" id="PF18676">
    <property type="entry name" value="MBG_2"/>
    <property type="match status" value="1"/>
</dbReference>